<reference evidence="2" key="1">
    <citation type="journal article" date="2020" name="mSystems">
        <title>Genome- and Community-Level Interaction Insights into Carbon Utilization and Element Cycling Functions of Hydrothermarchaeota in Hydrothermal Sediment.</title>
        <authorList>
            <person name="Zhou Z."/>
            <person name="Liu Y."/>
            <person name="Xu W."/>
            <person name="Pan J."/>
            <person name="Luo Z.H."/>
            <person name="Li M."/>
        </authorList>
    </citation>
    <scope>NUCLEOTIDE SEQUENCE [LARGE SCALE GENOMIC DNA]</scope>
    <source>
        <strain evidence="2">HyVt-443</strain>
    </source>
</reference>
<name>A0A831WAW9_9GAMM</name>
<dbReference type="InterPro" id="IPR018588">
    <property type="entry name" value="Dihaem_cytochrome-c"/>
</dbReference>
<dbReference type="AlphaFoldDB" id="A0A831WAW9"/>
<comment type="caution">
    <text evidence="2">The sequence shown here is derived from an EMBL/GenBank/DDBJ whole genome shotgun (WGS) entry which is preliminary data.</text>
</comment>
<sequence length="165" mass="17360">MKTGVTGVLAGLILITTGAVVAAEATSLPAVPEGPYRSDCGRCHLAYPAGLLPALSWERIMLGLTDHFGEQVQLSPQSTRAIYDYLLTNAAGRVTEPLSIEVMNQLGGDPAPQRITGTPFFRSRHDTAAIRQAGERGAVKSMADCAACHPRAGEASFDAGEVQLP</sequence>
<feature type="signal peptide" evidence="1">
    <location>
        <begin position="1"/>
        <end position="22"/>
    </location>
</feature>
<proteinExistence type="predicted"/>
<feature type="chain" id="PRO_5032740947" evidence="1">
    <location>
        <begin position="23"/>
        <end position="165"/>
    </location>
</feature>
<dbReference type="Proteomes" id="UP000886251">
    <property type="component" value="Unassembled WGS sequence"/>
</dbReference>
<keyword evidence="1" id="KW-0732">Signal</keyword>
<dbReference type="Pfam" id="PF09626">
    <property type="entry name" value="DHC"/>
    <property type="match status" value="1"/>
</dbReference>
<evidence type="ECO:0000256" key="1">
    <source>
        <dbReference type="SAM" id="SignalP"/>
    </source>
</evidence>
<organism evidence="2">
    <name type="scientific">Sedimenticola thiotaurini</name>
    <dbReference type="NCBI Taxonomy" id="1543721"/>
    <lineage>
        <taxon>Bacteria</taxon>
        <taxon>Pseudomonadati</taxon>
        <taxon>Pseudomonadota</taxon>
        <taxon>Gammaproteobacteria</taxon>
        <taxon>Chromatiales</taxon>
        <taxon>Sedimenticolaceae</taxon>
        <taxon>Sedimenticola</taxon>
    </lineage>
</organism>
<gene>
    <name evidence="2" type="ORF">ENI96_09290</name>
</gene>
<protein>
    <submittedName>
        <fullName evidence="2">Cytochrome C</fullName>
    </submittedName>
</protein>
<evidence type="ECO:0000313" key="2">
    <source>
        <dbReference type="EMBL" id="HEB96607.1"/>
    </source>
</evidence>
<accession>A0A831WAW9</accession>
<dbReference type="EMBL" id="DRKP01000105">
    <property type="protein sequence ID" value="HEB96607.1"/>
    <property type="molecule type" value="Genomic_DNA"/>
</dbReference>